<dbReference type="Pfam" id="PF22244">
    <property type="entry name" value="GCE_fung"/>
    <property type="match status" value="1"/>
</dbReference>
<organism evidence="7 8">
    <name type="scientific">Rubrivirga marina</name>
    <dbReference type="NCBI Taxonomy" id="1196024"/>
    <lineage>
        <taxon>Bacteria</taxon>
        <taxon>Pseudomonadati</taxon>
        <taxon>Rhodothermota</taxon>
        <taxon>Rhodothermia</taxon>
        <taxon>Rhodothermales</taxon>
        <taxon>Rubricoccaceae</taxon>
        <taxon>Rubrivirga</taxon>
    </lineage>
</organism>
<keyword evidence="8" id="KW-1185">Reference proteome</keyword>
<dbReference type="SUPFAM" id="SSF53474">
    <property type="entry name" value="alpha/beta-Hydrolases"/>
    <property type="match status" value="1"/>
</dbReference>
<proteinExistence type="predicted"/>
<reference evidence="7 8" key="1">
    <citation type="submission" date="2016-11" db="EMBL/GenBank/DDBJ databases">
        <title>Study of marine rhodopsin-containing bacteria.</title>
        <authorList>
            <person name="Yoshizawa S."/>
            <person name="Kumagai Y."/>
            <person name="Kogure K."/>
        </authorList>
    </citation>
    <scope>NUCLEOTIDE SEQUENCE [LARGE SCALE GENOMIC DNA]</scope>
    <source>
        <strain evidence="7 8">SAORIC-28</strain>
    </source>
</reference>
<dbReference type="InterPro" id="IPR054579">
    <property type="entry name" value="GCE-like_dom"/>
</dbReference>
<evidence type="ECO:0000313" key="7">
    <source>
        <dbReference type="EMBL" id="PAP77761.1"/>
    </source>
</evidence>
<dbReference type="Proteomes" id="UP000216339">
    <property type="component" value="Unassembled WGS sequence"/>
</dbReference>
<dbReference type="GO" id="GO:0052689">
    <property type="term" value="F:carboxylic ester hydrolase activity"/>
    <property type="evidence" value="ECO:0007669"/>
    <property type="project" value="UniProtKB-KW"/>
</dbReference>
<evidence type="ECO:0000259" key="6">
    <source>
        <dbReference type="Pfam" id="PF22244"/>
    </source>
</evidence>
<dbReference type="Gene3D" id="2.60.40.4070">
    <property type="match status" value="1"/>
</dbReference>
<dbReference type="InterPro" id="IPR025965">
    <property type="entry name" value="FlgD/Vpr_Ig-like"/>
</dbReference>
<keyword evidence="3" id="KW-0378">Hydrolase</keyword>
<feature type="signal peptide" evidence="4">
    <location>
        <begin position="1"/>
        <end position="22"/>
    </location>
</feature>
<sequence>MTARLALVALLGSALLATAAVAQDVPLVYDVEHTGANCPPPPLPGWQQLPEIASLPDPFEWSDGSGRITAFSDWQCRRAEILKEIGYYEAGYKPAPPSDENLDVSYAGGQLTITVTEGTRSLTMTAPVNVPSGDGPFPAVIGVAGPTGSLPSDIFTGRDVATVQFNVGDISGDTHGGSRSGPYYGLYPEGNSYGASVGKMTAWAWGISRIIDAIERTPELNIDPSHLAVTGCSFAGKIALFTGAQDERIALTIAQEPGGGGAAAWRVSAALPYEVESLNRTNGSWFSRTFITLFGGQPETLPYDHHELMALVAPRALLVLNNPSIDWLAAESADVSNAAAKEVWTGLGVPDRFGYSIVGGSHCQLPASQRPQVEAFVDKFLLGDTEADTDVATTPYEADLSEWIPWTTPELAMNVSTGDGPEADTASLRPNRPNPFGGGTAIDYVVREPGPVTLEVFDTLGRRVRTLVHGVRASGEHTATWAGQDDAGQALPAGLYVYRLRIDGVDEARTMVRF</sequence>
<evidence type="ECO:0000256" key="2">
    <source>
        <dbReference type="ARBA" id="ARBA00022729"/>
    </source>
</evidence>
<feature type="domain" description="FlgD/Vpr Ig-like" evidence="5">
    <location>
        <begin position="452"/>
        <end position="498"/>
    </location>
</feature>
<protein>
    <submittedName>
        <fullName evidence="7">Uncharacterized protein</fullName>
    </submittedName>
</protein>
<evidence type="ECO:0000256" key="3">
    <source>
        <dbReference type="ARBA" id="ARBA00022801"/>
    </source>
</evidence>
<gene>
    <name evidence="7" type="ORF">BSZ37_15560</name>
</gene>
<accession>A0A271J2L8</accession>
<evidence type="ECO:0000259" key="5">
    <source>
        <dbReference type="Pfam" id="PF13860"/>
    </source>
</evidence>
<evidence type="ECO:0000256" key="1">
    <source>
        <dbReference type="ARBA" id="ARBA00022487"/>
    </source>
</evidence>
<feature type="domain" description="4-O-methyl-glucuronoyl methylesterase-like" evidence="6">
    <location>
        <begin position="113"/>
        <end position="348"/>
    </location>
</feature>
<comment type="caution">
    <text evidence="7">The sequence shown here is derived from an EMBL/GenBank/DDBJ whole genome shotgun (WGS) entry which is preliminary data.</text>
</comment>
<evidence type="ECO:0000256" key="4">
    <source>
        <dbReference type="SAM" id="SignalP"/>
    </source>
</evidence>
<name>A0A271J2L8_9BACT</name>
<dbReference type="AlphaFoldDB" id="A0A271J2L8"/>
<dbReference type="Pfam" id="PF13860">
    <property type="entry name" value="FlgD_ig"/>
    <property type="match status" value="1"/>
</dbReference>
<dbReference type="OrthoDB" id="3668964at2"/>
<keyword evidence="1" id="KW-0719">Serine esterase</keyword>
<dbReference type="InterPro" id="IPR029058">
    <property type="entry name" value="AB_hydrolase_fold"/>
</dbReference>
<keyword evidence="2 4" id="KW-0732">Signal</keyword>
<feature type="chain" id="PRO_5013170951" evidence="4">
    <location>
        <begin position="23"/>
        <end position="514"/>
    </location>
</feature>
<dbReference type="Gene3D" id="3.40.50.1820">
    <property type="entry name" value="alpha/beta hydrolase"/>
    <property type="match status" value="1"/>
</dbReference>
<evidence type="ECO:0000313" key="8">
    <source>
        <dbReference type="Proteomes" id="UP000216339"/>
    </source>
</evidence>
<dbReference type="RefSeq" id="WP_095511425.1">
    <property type="nucleotide sequence ID" value="NZ_MQWD01000001.1"/>
</dbReference>
<dbReference type="EMBL" id="MQWD01000001">
    <property type="protein sequence ID" value="PAP77761.1"/>
    <property type="molecule type" value="Genomic_DNA"/>
</dbReference>